<dbReference type="FunFam" id="2.60.40.2310:FF:000001">
    <property type="entry name" value="Subtilisin-like protease SBT1.5"/>
    <property type="match status" value="1"/>
</dbReference>
<evidence type="ECO:0000256" key="5">
    <source>
        <dbReference type="ARBA" id="ARBA00022825"/>
    </source>
</evidence>
<feature type="active site" description="Charge relay system" evidence="6 7">
    <location>
        <position position="221"/>
    </location>
</feature>
<dbReference type="EMBL" id="JABCRI010000018">
    <property type="protein sequence ID" value="KAF8390410.1"/>
    <property type="molecule type" value="Genomic_DNA"/>
</dbReference>
<evidence type="ECO:0000259" key="11">
    <source>
        <dbReference type="Pfam" id="PF17766"/>
    </source>
</evidence>
<organism evidence="12 13">
    <name type="scientific">Tetracentron sinense</name>
    <name type="common">Spur-leaf</name>
    <dbReference type="NCBI Taxonomy" id="13715"/>
    <lineage>
        <taxon>Eukaryota</taxon>
        <taxon>Viridiplantae</taxon>
        <taxon>Streptophyta</taxon>
        <taxon>Embryophyta</taxon>
        <taxon>Tracheophyta</taxon>
        <taxon>Spermatophyta</taxon>
        <taxon>Magnoliopsida</taxon>
        <taxon>Trochodendrales</taxon>
        <taxon>Trochodendraceae</taxon>
        <taxon>Tetracentron</taxon>
    </lineage>
</organism>
<dbReference type="GO" id="GO:0004252">
    <property type="term" value="F:serine-type endopeptidase activity"/>
    <property type="evidence" value="ECO:0007669"/>
    <property type="project" value="UniProtKB-UniRule"/>
</dbReference>
<feature type="active site" description="Charge relay system" evidence="6 7">
    <location>
        <position position="152"/>
    </location>
</feature>
<dbReference type="FunFam" id="3.40.50.200:FF:000006">
    <property type="entry name" value="Subtilisin-like protease SBT1.5"/>
    <property type="match status" value="1"/>
</dbReference>
<evidence type="ECO:0000259" key="8">
    <source>
        <dbReference type="Pfam" id="PF00082"/>
    </source>
</evidence>
<dbReference type="InterPro" id="IPR003137">
    <property type="entry name" value="PA_domain"/>
</dbReference>
<evidence type="ECO:0000256" key="1">
    <source>
        <dbReference type="ARBA" id="ARBA00011073"/>
    </source>
</evidence>
<evidence type="ECO:0000256" key="7">
    <source>
        <dbReference type="PROSITE-ProRule" id="PRU01240"/>
    </source>
</evidence>
<dbReference type="PROSITE" id="PS51892">
    <property type="entry name" value="SUBTILASE"/>
    <property type="match status" value="1"/>
</dbReference>
<dbReference type="OMA" id="YHISHAD"/>
<keyword evidence="2 7" id="KW-0645">Protease</keyword>
<dbReference type="InterPro" id="IPR000209">
    <property type="entry name" value="Peptidase_S8/S53_dom"/>
</dbReference>
<keyword evidence="13" id="KW-1185">Reference proteome</keyword>
<comment type="similarity">
    <text evidence="1 7">Belongs to the peptidase S8 family.</text>
</comment>
<dbReference type="Gene3D" id="2.60.40.2310">
    <property type="match status" value="1"/>
</dbReference>
<reference evidence="12 13" key="1">
    <citation type="submission" date="2020-04" db="EMBL/GenBank/DDBJ databases">
        <title>Plant Genome Project.</title>
        <authorList>
            <person name="Zhang R.-G."/>
        </authorList>
    </citation>
    <scope>NUCLEOTIDE SEQUENCE [LARGE SCALE GENOMIC DNA]</scope>
    <source>
        <strain evidence="12">YNK0</strain>
        <tissue evidence="12">Leaf</tissue>
    </source>
</reference>
<dbReference type="Pfam" id="PF17766">
    <property type="entry name" value="fn3_6"/>
    <property type="match status" value="1"/>
</dbReference>
<sequence>MFDFEMLDFFLLFFFSFLFSIFLNDSFLIQPYIIYLGGHSHGPEPSLSDSNGAEDFHHEFLSSFVGSKKVKDVIVYSYTKHINSFTANLEDEEAEEISKHPDVISIFLNKEYQTHTTHLWQFLGMENNGGVPSDSIWQKTRFGDDIIIGNIDTGVWPESKSFNDEGIGPVPSRWKGFCQNNTKTGVPCNRKLIGARYFKKGYENMYNTIIVNASARDEDGHGTHTLSTAGGNFVADANIYGLANGTAKGGLPNARVAMYKVGWKNESKVLSTDADILAAFDAAIHDGVDVISASLGTGSVNYTSNSIAIGSFHAVKRGVIVVSSAGNNGPLDSTVNNVAPWILTVGASTMDREFPAYVELGNKKHFKGQSLSQTTLPTRKLYPLISSVDAKLASADLEDARNCNAHTLDPAKVTGKIVVCLRPLNLYTISLGRNVLDAGGIGMVVVNAKSTDYNFFYTGSDIVPELHLLPATHISASDGAEVFSYINSTEFPMAYITPPTTQVGTKPAPSMAEFSSIGPNLFTPEILKPDIIAPGFGIFAAYTQSRGPGDIEPETRQPQPFNIQYGTSMACPVVASIAGLLKSLYPDWSPAMIKSALMTTASTLDNTRKTIRTSKGGKATPFNYGAGHVQPQRAMDPGLVYDLTVNDYLNFLCATDYNETQITPFSEKSYTCPKSFSLLDFNYPSITVPNLSGTATVTRTVKNVGGPGTYIVDVREPKGISVTVEPQILKFEKTGEEKTYKVTLKGKRSGVARDYVFGKLMWSDGMHYVKSPIVVKEA</sequence>
<protein>
    <submittedName>
        <fullName evidence="12">Uncharacterized protein</fullName>
    </submittedName>
</protein>
<dbReference type="Pfam" id="PF02225">
    <property type="entry name" value="PA"/>
    <property type="match status" value="1"/>
</dbReference>
<dbReference type="InterPro" id="IPR015500">
    <property type="entry name" value="Peptidase_S8_subtilisin-rel"/>
</dbReference>
<dbReference type="Pfam" id="PF00082">
    <property type="entry name" value="Peptidase_S8"/>
    <property type="match status" value="1"/>
</dbReference>
<dbReference type="PANTHER" id="PTHR10795">
    <property type="entry name" value="PROPROTEIN CONVERTASE SUBTILISIN/KEXIN"/>
    <property type="match status" value="1"/>
</dbReference>
<dbReference type="Pfam" id="PF05922">
    <property type="entry name" value="Inhibitor_I9"/>
    <property type="match status" value="1"/>
</dbReference>
<gene>
    <name evidence="12" type="ORF">HHK36_024936</name>
</gene>
<name>A0A834YLS4_TETSI</name>
<dbReference type="InterPro" id="IPR041469">
    <property type="entry name" value="Subtilisin-like_FN3"/>
</dbReference>
<dbReference type="SUPFAM" id="SSF52743">
    <property type="entry name" value="Subtilisin-like"/>
    <property type="match status" value="1"/>
</dbReference>
<dbReference type="FunFam" id="3.30.70.80:FF:000002">
    <property type="entry name" value="Subtilisin-like protease SBT5.3"/>
    <property type="match status" value="1"/>
</dbReference>
<feature type="domain" description="Peptidase S8/S53" evidence="8">
    <location>
        <begin position="143"/>
        <end position="627"/>
    </location>
</feature>
<keyword evidence="5 7" id="KW-0720">Serine protease</keyword>
<evidence type="ECO:0000259" key="10">
    <source>
        <dbReference type="Pfam" id="PF05922"/>
    </source>
</evidence>
<dbReference type="InterPro" id="IPR010259">
    <property type="entry name" value="S8pro/Inhibitor_I9"/>
</dbReference>
<evidence type="ECO:0000256" key="3">
    <source>
        <dbReference type="ARBA" id="ARBA00022729"/>
    </source>
</evidence>
<dbReference type="InterPro" id="IPR036852">
    <property type="entry name" value="Peptidase_S8/S53_dom_sf"/>
</dbReference>
<evidence type="ECO:0000256" key="6">
    <source>
        <dbReference type="PIRSR" id="PIRSR615500-1"/>
    </source>
</evidence>
<feature type="active site" description="Charge relay system" evidence="6 7">
    <location>
        <position position="568"/>
    </location>
</feature>
<evidence type="ECO:0000313" key="12">
    <source>
        <dbReference type="EMBL" id="KAF8390410.1"/>
    </source>
</evidence>
<dbReference type="Gene3D" id="3.30.70.80">
    <property type="entry name" value="Peptidase S8 propeptide/proteinase inhibitor I9"/>
    <property type="match status" value="1"/>
</dbReference>
<dbReference type="InterPro" id="IPR045051">
    <property type="entry name" value="SBT"/>
</dbReference>
<dbReference type="PRINTS" id="PR00723">
    <property type="entry name" value="SUBTILISIN"/>
</dbReference>
<evidence type="ECO:0000259" key="9">
    <source>
        <dbReference type="Pfam" id="PF02225"/>
    </source>
</evidence>
<comment type="caution">
    <text evidence="12">The sequence shown here is derived from an EMBL/GenBank/DDBJ whole genome shotgun (WGS) entry which is preliminary data.</text>
</comment>
<dbReference type="AlphaFoldDB" id="A0A834YLS4"/>
<feature type="domain" description="Subtilisin-like protease fibronectin type-III" evidence="11">
    <location>
        <begin position="680"/>
        <end position="775"/>
    </location>
</feature>
<dbReference type="GO" id="GO:0006508">
    <property type="term" value="P:proteolysis"/>
    <property type="evidence" value="ECO:0007669"/>
    <property type="project" value="UniProtKB-KW"/>
</dbReference>
<dbReference type="Gene3D" id="3.50.30.30">
    <property type="match status" value="1"/>
</dbReference>
<keyword evidence="4 7" id="KW-0378">Hydrolase</keyword>
<dbReference type="CDD" id="cd02120">
    <property type="entry name" value="PA_subtilisin_like"/>
    <property type="match status" value="1"/>
</dbReference>
<dbReference type="InterPro" id="IPR034197">
    <property type="entry name" value="Peptidases_S8_3"/>
</dbReference>
<evidence type="ECO:0000256" key="4">
    <source>
        <dbReference type="ARBA" id="ARBA00022801"/>
    </source>
</evidence>
<evidence type="ECO:0000313" key="13">
    <source>
        <dbReference type="Proteomes" id="UP000655225"/>
    </source>
</evidence>
<keyword evidence="3" id="KW-0732">Signal</keyword>
<dbReference type="OrthoDB" id="206201at2759"/>
<dbReference type="Gene3D" id="3.40.50.200">
    <property type="entry name" value="Peptidase S8/S53 domain"/>
    <property type="match status" value="1"/>
</dbReference>
<dbReference type="InterPro" id="IPR037045">
    <property type="entry name" value="S8pro/Inhibitor_I9_sf"/>
</dbReference>
<dbReference type="Proteomes" id="UP000655225">
    <property type="component" value="Unassembled WGS sequence"/>
</dbReference>
<dbReference type="CDD" id="cd04852">
    <property type="entry name" value="Peptidases_S8_3"/>
    <property type="match status" value="1"/>
</dbReference>
<feature type="domain" description="PA" evidence="9">
    <location>
        <begin position="395"/>
        <end position="481"/>
    </location>
</feature>
<accession>A0A834YLS4</accession>
<evidence type="ECO:0000256" key="2">
    <source>
        <dbReference type="ARBA" id="ARBA00022670"/>
    </source>
</evidence>
<feature type="domain" description="Inhibitor I9" evidence="10">
    <location>
        <begin position="32"/>
        <end position="115"/>
    </location>
</feature>
<dbReference type="FunFam" id="3.50.30.30:FF:000005">
    <property type="entry name" value="subtilisin-like protease SBT1.5"/>
    <property type="match status" value="1"/>
</dbReference>
<proteinExistence type="inferred from homology"/>